<proteinExistence type="predicted"/>
<dbReference type="HOGENOM" id="CLU_058851_1_0_1"/>
<sequence length="324" mass="34567">MEAFKLTLPDGKTVSGLHSIPSAAASNPLRPAHPPLIVGLHGGTYSGAYFDVDDTYTARHTSAATGVPFIALDRPGYNDTTPVGDDIPASSSFYEVWGTTLHRDILPALWDKFAVPNGCASVALHCHSLGAPGACVAAALWSEETSPAYPLAAVTISGFGNAVKNCRTGDFTPADDPPPSHVHFPHAAKDALMFPPGTADPAMLTHTARLDRPMPYREMADLRGKWLANWEDNFAERITVPVLIGLAGRDGLWLSREEDVREYIAAFTKSRRVEGSVIPGAPHNIEMSYWSQGWYARVFGFAMEGAASLAIGDGDGEGIEAGGH</sequence>
<organism evidence="1 2">
    <name type="scientific">Colletotrichum fioriniae PJ7</name>
    <dbReference type="NCBI Taxonomy" id="1445577"/>
    <lineage>
        <taxon>Eukaryota</taxon>
        <taxon>Fungi</taxon>
        <taxon>Dikarya</taxon>
        <taxon>Ascomycota</taxon>
        <taxon>Pezizomycotina</taxon>
        <taxon>Sordariomycetes</taxon>
        <taxon>Hypocreomycetidae</taxon>
        <taxon>Glomerellales</taxon>
        <taxon>Glomerellaceae</taxon>
        <taxon>Colletotrichum</taxon>
        <taxon>Colletotrichum acutatum species complex</taxon>
    </lineage>
</organism>
<evidence type="ECO:0000313" key="2">
    <source>
        <dbReference type="Proteomes" id="UP000020467"/>
    </source>
</evidence>
<accession>A0A010RXJ3</accession>
<dbReference type="EMBL" id="JARH01000106">
    <property type="protein sequence ID" value="EXF85316.1"/>
    <property type="molecule type" value="Genomic_DNA"/>
</dbReference>
<dbReference type="InterPro" id="IPR029058">
    <property type="entry name" value="AB_hydrolase_fold"/>
</dbReference>
<dbReference type="eggNOG" id="ENOG502SJIA">
    <property type="taxonomic scope" value="Eukaryota"/>
</dbReference>
<dbReference type="SUPFAM" id="SSF53474">
    <property type="entry name" value="alpha/beta-Hydrolases"/>
    <property type="match status" value="1"/>
</dbReference>
<evidence type="ECO:0000313" key="1">
    <source>
        <dbReference type="EMBL" id="EXF85316.1"/>
    </source>
</evidence>
<dbReference type="KEGG" id="cfj:CFIO01_02530"/>
<dbReference type="STRING" id="1445577.A0A010RXJ3"/>
<dbReference type="OrthoDB" id="5371334at2759"/>
<dbReference type="Proteomes" id="UP000020467">
    <property type="component" value="Unassembled WGS sequence"/>
</dbReference>
<gene>
    <name evidence="1" type="ORF">CFIO01_02530</name>
</gene>
<dbReference type="Gene3D" id="3.40.50.1820">
    <property type="entry name" value="alpha/beta hydrolase"/>
    <property type="match status" value="1"/>
</dbReference>
<name>A0A010RXJ3_9PEZI</name>
<reference evidence="1 2" key="1">
    <citation type="submission" date="2014-02" db="EMBL/GenBank/DDBJ databases">
        <title>The genome sequence of Colletotrichum fioriniae PJ7.</title>
        <authorList>
            <person name="Baroncelli R."/>
            <person name="Thon M.R."/>
        </authorList>
    </citation>
    <scope>NUCLEOTIDE SEQUENCE [LARGE SCALE GENOMIC DNA]</scope>
    <source>
        <strain evidence="1 2">PJ7</strain>
    </source>
</reference>
<evidence type="ECO:0008006" key="3">
    <source>
        <dbReference type="Google" id="ProtNLM"/>
    </source>
</evidence>
<comment type="caution">
    <text evidence="1">The sequence shown here is derived from an EMBL/GenBank/DDBJ whole genome shotgun (WGS) entry which is preliminary data.</text>
</comment>
<dbReference type="AlphaFoldDB" id="A0A010RXJ3"/>
<keyword evidence="2" id="KW-1185">Reference proteome</keyword>
<protein>
    <recommendedName>
        <fullName evidence="3">AB hydrolase-1 domain-containing protein</fullName>
    </recommendedName>
</protein>